<sequence>MAAAIPGIFSDELREAVLASKVLVVGAGGIGCEILKNLVLSGFSDIEIIDLDTIDVSNLNRQFLFQKQHVGKSKAAVARETALTFNPDVKIVHHHDSITSTEYGITYFKRFSFVMNALDNRAARNHVNRMCLAADIPLIESGTAGYDGQVELIKKGLTQCYECTPKVAAKTFPGCTIRNTPSEPIHCIVWAKHLFNQLFGEEDPDQDVSPDTADPEAAGDTAGEEALQSKANDKGNVERVSTRSWAQANHYDSEKLFTKLFHDDIKYLLSMDNLWKKRRPPTPLDWNSLPDGVAGSSKDGGDTGLRDQQQWSIAKCGAVFAESVKKLSLDFEACRQKSKTDHLVWDKDDTAAMDFVASCANIRAHIFGIPEKTRFDIKSMAGNIIPAIATTNAIIAGVVVLHAFRVLLNKLEDCKSVYLRPKMNHKNQLLVPEKCINAPNPKCYVCAKTPTAALAADVTKMTVKQLEDIVLKAGMNMVAPDVMIDGKGIVVISSEEGETEENNDKFLEEVGIVDGAILSVDDFLQNYSLKVTVVHRDKPAPNSDEPEFIITADADDLKPKEENNVLEKPSTSNGQSMEISPQKSDPGSAHKRKTESPADDTPSKKRKIEFSNGSDSDDDICVVESEPDNNSAGASSSSIKRKQVDDDDDCFIVDDENSDVYMATQ</sequence>
<comment type="caution">
    <text evidence="1">The sequence shown here is derived from an EMBL/GenBank/DDBJ whole genome shotgun (WGS) entry which is preliminary data.</text>
</comment>
<gene>
    <name evidence="1" type="ORF">QAD02_024045</name>
</gene>
<evidence type="ECO:0000313" key="2">
    <source>
        <dbReference type="Proteomes" id="UP001239111"/>
    </source>
</evidence>
<evidence type="ECO:0000313" key="1">
    <source>
        <dbReference type="EMBL" id="KAJ8688250.1"/>
    </source>
</evidence>
<protein>
    <submittedName>
        <fullName evidence="1">Uncharacterized protein</fullName>
    </submittedName>
</protein>
<proteinExistence type="predicted"/>
<keyword evidence="2" id="KW-1185">Reference proteome</keyword>
<accession>A0ACC2PXW8</accession>
<dbReference type="Proteomes" id="UP001239111">
    <property type="component" value="Chromosome 1"/>
</dbReference>
<reference evidence="1" key="1">
    <citation type="submission" date="2023-04" db="EMBL/GenBank/DDBJ databases">
        <title>A chromosome-level genome assembly of the parasitoid wasp Eretmocerus hayati.</title>
        <authorList>
            <person name="Zhong Y."/>
            <person name="Liu S."/>
            <person name="Liu Y."/>
        </authorList>
    </citation>
    <scope>NUCLEOTIDE SEQUENCE</scope>
    <source>
        <strain evidence="1">ZJU_SS_LIU_2023</strain>
    </source>
</reference>
<dbReference type="EMBL" id="CM056741">
    <property type="protein sequence ID" value="KAJ8688250.1"/>
    <property type="molecule type" value="Genomic_DNA"/>
</dbReference>
<name>A0ACC2PXW8_9HYME</name>
<organism evidence="1 2">
    <name type="scientific">Eretmocerus hayati</name>
    <dbReference type="NCBI Taxonomy" id="131215"/>
    <lineage>
        <taxon>Eukaryota</taxon>
        <taxon>Metazoa</taxon>
        <taxon>Ecdysozoa</taxon>
        <taxon>Arthropoda</taxon>
        <taxon>Hexapoda</taxon>
        <taxon>Insecta</taxon>
        <taxon>Pterygota</taxon>
        <taxon>Neoptera</taxon>
        <taxon>Endopterygota</taxon>
        <taxon>Hymenoptera</taxon>
        <taxon>Apocrita</taxon>
        <taxon>Proctotrupomorpha</taxon>
        <taxon>Chalcidoidea</taxon>
        <taxon>Aphelinidae</taxon>
        <taxon>Aphelininae</taxon>
        <taxon>Eretmocerus</taxon>
    </lineage>
</organism>